<dbReference type="EMBL" id="AYKG01000021">
    <property type="protein sequence ID" value="ROO28453.1"/>
    <property type="molecule type" value="Genomic_DNA"/>
</dbReference>
<evidence type="ECO:0000256" key="1">
    <source>
        <dbReference type="SAM" id="MobiDB-lite"/>
    </source>
</evidence>
<dbReference type="AlphaFoldDB" id="A0A423PS92"/>
<evidence type="ECO:0000313" key="2">
    <source>
        <dbReference type="EMBL" id="ROO28453.1"/>
    </source>
</evidence>
<feature type="region of interest" description="Disordered" evidence="1">
    <location>
        <begin position="1"/>
        <end position="24"/>
    </location>
</feature>
<sequence length="382" mass="41113">MQRRQRAASVAPPRLGRPVSVTRPAKDWPAAGPTVWVLLGEGAGGNAQMIALAEALGWSYETRQLDWNRLNHLPNPLIGARATTLSSRAAALAPPWPDLVIAASRRSAPIARWIKKQSGGHTRLVHLLHTQMPLAAFDLVITTAQFRVPEAANVLRATLPLNVIDARRQAEAAKRWAPRLAHLPRPWTALLVGGDSSSHRLDVATAEQLADRVNAVAGANQGSVLATTSRRTPAAATAAIAARLVAPHYLHHWRADDADNPYPAFLALADRFVVTGDSASLPAEAAATGRPVDLFEWPARRSPRSLPAMVKPIHRALVYGGWHKPRRDFAAFHQGLRDAGLVDTPTPAPPPPDMARAVAAIEQLMGWHTGTPDSYSSTGYAS</sequence>
<dbReference type="Pfam" id="PF06258">
    <property type="entry name" value="Mito_fiss_Elm1"/>
    <property type="match status" value="1"/>
</dbReference>
<keyword evidence="3" id="KW-1185">Reference proteome</keyword>
<dbReference type="PANTHER" id="PTHR33986">
    <property type="entry name" value="OS02G0535700 PROTEIN"/>
    <property type="match status" value="1"/>
</dbReference>
<gene>
    <name evidence="2" type="ORF">SAJA_07885</name>
</gene>
<dbReference type="PANTHER" id="PTHR33986:SF15">
    <property type="entry name" value="MITOCHONDRIAL FISSION PROTEIN ELM1"/>
    <property type="match status" value="1"/>
</dbReference>
<comment type="caution">
    <text evidence="2">The sequence shown here is derived from an EMBL/GenBank/DDBJ whole genome shotgun (WGS) entry which is preliminary data.</text>
</comment>
<protein>
    <submittedName>
        <fullName evidence="2">Nucleoside-diphosphate sugar epimerase</fullName>
    </submittedName>
</protein>
<dbReference type="OrthoDB" id="272235at2"/>
<organism evidence="2 3">
    <name type="scientific">Salinisphaera japonica YTM-1</name>
    <dbReference type="NCBI Taxonomy" id="1209778"/>
    <lineage>
        <taxon>Bacteria</taxon>
        <taxon>Pseudomonadati</taxon>
        <taxon>Pseudomonadota</taxon>
        <taxon>Gammaproteobacteria</taxon>
        <taxon>Salinisphaerales</taxon>
        <taxon>Salinisphaeraceae</taxon>
        <taxon>Salinisphaera</taxon>
    </lineage>
</organism>
<name>A0A423PS92_9GAMM</name>
<dbReference type="InterPro" id="IPR009367">
    <property type="entry name" value="Elm1-like"/>
</dbReference>
<dbReference type="InParanoid" id="A0A423PS92"/>
<proteinExistence type="predicted"/>
<evidence type="ECO:0000313" key="3">
    <source>
        <dbReference type="Proteomes" id="UP000285310"/>
    </source>
</evidence>
<reference evidence="2 3" key="1">
    <citation type="submission" date="2013-10" db="EMBL/GenBank/DDBJ databases">
        <title>Salinisphaera japonica YTM-1 Genome Sequencing.</title>
        <authorList>
            <person name="Lai Q."/>
            <person name="Li C."/>
            <person name="Shao Z."/>
        </authorList>
    </citation>
    <scope>NUCLEOTIDE SEQUENCE [LARGE SCALE GENOMIC DNA]</scope>
    <source>
        <strain evidence="2 3">YTM-1</strain>
    </source>
</reference>
<dbReference type="Proteomes" id="UP000285310">
    <property type="component" value="Unassembled WGS sequence"/>
</dbReference>
<accession>A0A423PS92</accession>